<dbReference type="GO" id="GO:0019867">
    <property type="term" value="C:outer membrane"/>
    <property type="evidence" value="ECO:0007669"/>
    <property type="project" value="InterPro"/>
</dbReference>
<gene>
    <name evidence="1" type="ORF">GCM10017621_23760</name>
</gene>
<proteinExistence type="predicted"/>
<dbReference type="PROSITE" id="PS51257">
    <property type="entry name" value="PROKAR_LIPOPROTEIN"/>
    <property type="match status" value="1"/>
</dbReference>
<dbReference type="Pfam" id="PF04390">
    <property type="entry name" value="LptE"/>
    <property type="match status" value="1"/>
</dbReference>
<sequence>MRTSRRVILGSLAASLTLALGACGFSPMYGSSAVGSTLSRIRVETGDERVDFLLQEALIDQMGSRHADGDLTLRTETDLGATGLGVGADAIVRRFAIRLDVDYALYRDGETDPVLVGSTYGEASYNLSGSVYASMISEQDAEARAARMAAQRVSMQLVRALDEIQTHGPATP</sequence>
<keyword evidence="2" id="KW-1185">Reference proteome</keyword>
<dbReference type="Gene3D" id="3.30.160.150">
    <property type="entry name" value="Lipoprotein like domain"/>
    <property type="match status" value="1"/>
</dbReference>
<name>A0A9W6IMS6_9PROT</name>
<dbReference type="RefSeq" id="WP_271187227.1">
    <property type="nucleotide sequence ID" value="NZ_BSFE01000006.1"/>
</dbReference>
<dbReference type="GO" id="GO:0043165">
    <property type="term" value="P:Gram-negative-bacterium-type cell outer membrane assembly"/>
    <property type="evidence" value="ECO:0007669"/>
    <property type="project" value="InterPro"/>
</dbReference>
<organism evidence="1 2">
    <name type="scientific">Maricaulis virginensis</name>
    <dbReference type="NCBI Taxonomy" id="144022"/>
    <lineage>
        <taxon>Bacteria</taxon>
        <taxon>Pseudomonadati</taxon>
        <taxon>Pseudomonadota</taxon>
        <taxon>Alphaproteobacteria</taxon>
        <taxon>Maricaulales</taxon>
        <taxon>Maricaulaceae</taxon>
        <taxon>Maricaulis</taxon>
    </lineage>
</organism>
<evidence type="ECO:0000313" key="1">
    <source>
        <dbReference type="EMBL" id="GLK52868.1"/>
    </source>
</evidence>
<reference evidence="1" key="1">
    <citation type="journal article" date="2014" name="Int. J. Syst. Evol. Microbiol.">
        <title>Complete genome sequence of Corynebacterium casei LMG S-19264T (=DSM 44701T), isolated from a smear-ripened cheese.</title>
        <authorList>
            <consortium name="US DOE Joint Genome Institute (JGI-PGF)"/>
            <person name="Walter F."/>
            <person name="Albersmeier A."/>
            <person name="Kalinowski J."/>
            <person name="Ruckert C."/>
        </authorList>
    </citation>
    <scope>NUCLEOTIDE SEQUENCE</scope>
    <source>
        <strain evidence="1">VKM B-1513</strain>
    </source>
</reference>
<dbReference type="InterPro" id="IPR007485">
    <property type="entry name" value="LPS_assembly_LptE"/>
</dbReference>
<comment type="caution">
    <text evidence="1">The sequence shown here is derived from an EMBL/GenBank/DDBJ whole genome shotgun (WGS) entry which is preliminary data.</text>
</comment>
<evidence type="ECO:0008006" key="3">
    <source>
        <dbReference type="Google" id="ProtNLM"/>
    </source>
</evidence>
<reference evidence="1" key="2">
    <citation type="submission" date="2023-01" db="EMBL/GenBank/DDBJ databases">
        <authorList>
            <person name="Sun Q."/>
            <person name="Evtushenko L."/>
        </authorList>
    </citation>
    <scope>NUCLEOTIDE SEQUENCE</scope>
    <source>
        <strain evidence="1">VKM B-1513</strain>
    </source>
</reference>
<dbReference type="InterPro" id="IPR006311">
    <property type="entry name" value="TAT_signal"/>
</dbReference>
<dbReference type="Proteomes" id="UP001143486">
    <property type="component" value="Unassembled WGS sequence"/>
</dbReference>
<dbReference type="PROSITE" id="PS51318">
    <property type="entry name" value="TAT"/>
    <property type="match status" value="1"/>
</dbReference>
<protein>
    <recommendedName>
        <fullName evidence="3">LPS-assembly lipoprotein</fullName>
    </recommendedName>
</protein>
<dbReference type="AlphaFoldDB" id="A0A9W6IMS6"/>
<evidence type="ECO:0000313" key="2">
    <source>
        <dbReference type="Proteomes" id="UP001143486"/>
    </source>
</evidence>
<accession>A0A9W6IMS6</accession>
<dbReference type="EMBL" id="BSFE01000006">
    <property type="protein sequence ID" value="GLK52868.1"/>
    <property type="molecule type" value="Genomic_DNA"/>
</dbReference>